<evidence type="ECO:0000259" key="4">
    <source>
        <dbReference type="Pfam" id="PF07804"/>
    </source>
</evidence>
<comment type="similarity">
    <text evidence="1">Belongs to the HipA Ser/Thr kinase family.</text>
</comment>
<evidence type="ECO:0000313" key="5">
    <source>
        <dbReference type="EMBL" id="MDS1310394.1"/>
    </source>
</evidence>
<dbReference type="EMBL" id="JAVMBO010000013">
    <property type="protein sequence ID" value="MDS1310394.1"/>
    <property type="molecule type" value="Genomic_DNA"/>
</dbReference>
<keyword evidence="3" id="KW-0418">Kinase</keyword>
<dbReference type="PANTHER" id="PTHR37419:SF6">
    <property type="entry name" value="KINASE HI_0665-RELATED"/>
    <property type="match status" value="1"/>
</dbReference>
<feature type="domain" description="HipA-like C-terminal" evidence="4">
    <location>
        <begin position="54"/>
        <end position="287"/>
    </location>
</feature>
<evidence type="ECO:0000256" key="3">
    <source>
        <dbReference type="ARBA" id="ARBA00022777"/>
    </source>
</evidence>
<dbReference type="Proteomes" id="UP001267407">
    <property type="component" value="Unassembled WGS sequence"/>
</dbReference>
<gene>
    <name evidence="5" type="ORF">RKA07_09870</name>
</gene>
<name>A0ABU2HH47_9GAMM</name>
<keyword evidence="6" id="KW-1185">Reference proteome</keyword>
<evidence type="ECO:0000256" key="1">
    <source>
        <dbReference type="ARBA" id="ARBA00010164"/>
    </source>
</evidence>
<sequence>MNCLICLKEINAKTTSGYHSKCLKDLFGTDKIDVTLSESRRDLVTEMPKQTHGFSISGVQMKCQLAIEEGKLELVDSGGQFIMKPSPEEYPNVAENEHATLKLMARIGFEVPPCGLIRLEDGHLVFVIRRYDRNFLDGTKYHQEDAMQALGIANSDSGLKYTAASYEEVLTLVKEHGGDAVAASLFDRLAFSYLVGNDDHHLKNISFLYEPSFRLAPCYDVLGSSLYSSKADSPMALAMLKGGDEPKYYAEMGNGFYSGSDFVEMGARAGLRASALRSRLNRLVKSVGVHASGIIQNSFMPGEAKSEYEELVKQRIKFMAA</sequence>
<reference evidence="5" key="1">
    <citation type="submission" date="2023-09" db="EMBL/GenBank/DDBJ databases">
        <title>Marinobacter sediminicola sp. nov. and Marinobacter maritimum sp. nov., isolated from marine sediment.</title>
        <authorList>
            <person name="An J."/>
        </authorList>
    </citation>
    <scope>NUCLEOTIDE SEQUENCE</scope>
    <source>
        <strain evidence="5">F60267</strain>
    </source>
</reference>
<comment type="caution">
    <text evidence="5">The sequence shown here is derived from an EMBL/GenBank/DDBJ whole genome shotgun (WGS) entry which is preliminary data.</text>
</comment>
<dbReference type="InterPro" id="IPR052028">
    <property type="entry name" value="HipA_Ser/Thr_kinase"/>
</dbReference>
<dbReference type="InterPro" id="IPR012893">
    <property type="entry name" value="HipA-like_C"/>
</dbReference>
<accession>A0ABU2HH47</accession>
<dbReference type="PANTHER" id="PTHR37419">
    <property type="entry name" value="SERINE/THREONINE-PROTEIN KINASE TOXIN HIPA"/>
    <property type="match status" value="1"/>
</dbReference>
<organism evidence="5 6">
    <name type="scientific">Marinobacter xiaoshiensis</name>
    <dbReference type="NCBI Taxonomy" id="3073652"/>
    <lineage>
        <taxon>Bacteria</taxon>
        <taxon>Pseudomonadati</taxon>
        <taxon>Pseudomonadota</taxon>
        <taxon>Gammaproteobacteria</taxon>
        <taxon>Pseudomonadales</taxon>
        <taxon>Marinobacteraceae</taxon>
        <taxon>Marinobacter</taxon>
    </lineage>
</organism>
<evidence type="ECO:0000256" key="2">
    <source>
        <dbReference type="ARBA" id="ARBA00022679"/>
    </source>
</evidence>
<keyword evidence="2" id="KW-0808">Transferase</keyword>
<proteinExistence type="inferred from homology"/>
<dbReference type="Pfam" id="PF07804">
    <property type="entry name" value="HipA_C"/>
    <property type="match status" value="1"/>
</dbReference>
<dbReference type="Gene3D" id="1.10.1070.20">
    <property type="match status" value="1"/>
</dbReference>
<dbReference type="RefSeq" id="WP_310966228.1">
    <property type="nucleotide sequence ID" value="NZ_JAVMBO010000013.1"/>
</dbReference>
<protein>
    <submittedName>
        <fullName evidence="5">HipA domain-containing protein</fullName>
    </submittedName>
</protein>
<evidence type="ECO:0000313" key="6">
    <source>
        <dbReference type="Proteomes" id="UP001267407"/>
    </source>
</evidence>